<dbReference type="InterPro" id="IPR004380">
    <property type="entry name" value="Asp_race"/>
</dbReference>
<evidence type="ECO:0000313" key="3">
    <source>
        <dbReference type="EMBL" id="MBE6505547.1"/>
    </source>
</evidence>
<dbReference type="SUPFAM" id="SSF53681">
    <property type="entry name" value="Aspartate/glutamate racemase"/>
    <property type="match status" value="2"/>
</dbReference>
<sequence>MKSNVWSEEYTDNVIGIMGGFGSYATLNFFEQVLDSFPAEKEWERPRVLIDNYCTLPSRVRCILYGERKAEIVEGMSNSIRNLINAGAKRIIITCNTAHYFLDEVYENVPESKGIIINIIEELAIKLNEDNVGEVSLIASEGTLISNLYQNYFEKYNIKVNAPGEDDFPKLRDFIEVVKQNKPIDSEVKRNFINLIKEQKNDTVVLGCTEFPVLYKYVKDEIKSENISIYDPLDVAVLKIKEDFGLL</sequence>
<dbReference type="AlphaFoldDB" id="A0A8T3VCS7"/>
<dbReference type="PANTHER" id="PTHR21198">
    <property type="entry name" value="GLUTAMATE RACEMASE"/>
    <property type="match status" value="1"/>
</dbReference>
<dbReference type="Proteomes" id="UP000762703">
    <property type="component" value="Unassembled WGS sequence"/>
</dbReference>
<organism evidence="3 4">
    <name type="scientific">Methanobrevibacter millerae</name>
    <dbReference type="NCBI Taxonomy" id="230361"/>
    <lineage>
        <taxon>Archaea</taxon>
        <taxon>Methanobacteriati</taxon>
        <taxon>Methanobacteriota</taxon>
        <taxon>Methanomada group</taxon>
        <taxon>Methanobacteria</taxon>
        <taxon>Methanobacteriales</taxon>
        <taxon>Methanobacteriaceae</taxon>
        <taxon>Methanobrevibacter</taxon>
    </lineage>
</organism>
<dbReference type="GO" id="GO:0047661">
    <property type="term" value="F:amino-acid racemase activity"/>
    <property type="evidence" value="ECO:0007669"/>
    <property type="project" value="InterPro"/>
</dbReference>
<dbReference type="Gene3D" id="3.40.50.1860">
    <property type="match status" value="2"/>
</dbReference>
<keyword evidence="2" id="KW-0413">Isomerase</keyword>
<proteinExistence type="inferred from homology"/>
<evidence type="ECO:0000313" key="4">
    <source>
        <dbReference type="Proteomes" id="UP000762703"/>
    </source>
</evidence>
<dbReference type="InterPro" id="IPR001920">
    <property type="entry name" value="Asp/Glu_race"/>
</dbReference>
<dbReference type="RefSeq" id="WP_303737199.1">
    <property type="nucleotide sequence ID" value="NZ_SUTE01000057.1"/>
</dbReference>
<comment type="caution">
    <text evidence="3">The sequence shown here is derived from an EMBL/GenBank/DDBJ whole genome shotgun (WGS) entry which is preliminary data.</text>
</comment>
<protein>
    <submittedName>
        <fullName evidence="3">Aspartate/glutamate racemase family protein</fullName>
    </submittedName>
</protein>
<gene>
    <name evidence="3" type="ORF">E7Z73_07410</name>
</gene>
<dbReference type="PANTHER" id="PTHR21198:SF7">
    <property type="entry name" value="ASPARTATE-GLUTAMATE RACEMASE FAMILY"/>
    <property type="match status" value="1"/>
</dbReference>
<dbReference type="InterPro" id="IPR033134">
    <property type="entry name" value="Asp/Glu_racemase_AS_2"/>
</dbReference>
<dbReference type="InterPro" id="IPR015942">
    <property type="entry name" value="Asp/Glu/hydantoin_racemase"/>
</dbReference>
<evidence type="ECO:0000256" key="1">
    <source>
        <dbReference type="ARBA" id="ARBA00007847"/>
    </source>
</evidence>
<dbReference type="PROSITE" id="PS00923">
    <property type="entry name" value="ASP_GLU_RACEMASE_1"/>
    <property type="match status" value="1"/>
</dbReference>
<evidence type="ECO:0000256" key="2">
    <source>
        <dbReference type="ARBA" id="ARBA00023235"/>
    </source>
</evidence>
<dbReference type="PROSITE" id="PS00924">
    <property type="entry name" value="ASP_GLU_RACEMASE_2"/>
    <property type="match status" value="1"/>
</dbReference>
<dbReference type="InterPro" id="IPR018187">
    <property type="entry name" value="Asp/Glu_racemase_AS_1"/>
</dbReference>
<dbReference type="NCBIfam" id="TIGR00035">
    <property type="entry name" value="asp_race"/>
    <property type="match status" value="1"/>
</dbReference>
<name>A0A8T3VCS7_9EURY</name>
<accession>A0A8T3VCS7</accession>
<reference evidence="3" key="1">
    <citation type="submission" date="2019-04" db="EMBL/GenBank/DDBJ databases">
        <title>Evolution of Biomass-Degrading Anaerobic Consortia Revealed by Metagenomics.</title>
        <authorList>
            <person name="Peng X."/>
        </authorList>
    </citation>
    <scope>NUCLEOTIDE SEQUENCE</scope>
    <source>
        <strain evidence="3">SIG12</strain>
    </source>
</reference>
<dbReference type="EMBL" id="SUTE01000057">
    <property type="protein sequence ID" value="MBE6505547.1"/>
    <property type="molecule type" value="Genomic_DNA"/>
</dbReference>
<dbReference type="Pfam" id="PF01177">
    <property type="entry name" value="Asp_Glu_race"/>
    <property type="match status" value="1"/>
</dbReference>
<comment type="similarity">
    <text evidence="1">Belongs to the aspartate/glutamate racemases family.</text>
</comment>